<accession>A0A3S2UNS3</accession>
<keyword evidence="3" id="KW-1185">Reference proteome</keyword>
<evidence type="ECO:0000259" key="1">
    <source>
        <dbReference type="Pfam" id="PF02698"/>
    </source>
</evidence>
<name>A0A3S2UNS3_9SPHN</name>
<dbReference type="PANTHER" id="PTHR30336">
    <property type="entry name" value="INNER MEMBRANE PROTEIN, PROBABLE PERMEASE"/>
    <property type="match status" value="1"/>
</dbReference>
<dbReference type="InterPro" id="IPR014729">
    <property type="entry name" value="Rossmann-like_a/b/a_fold"/>
</dbReference>
<gene>
    <name evidence="2" type="ORF">EOE18_17310</name>
</gene>
<evidence type="ECO:0000313" key="3">
    <source>
        <dbReference type="Proteomes" id="UP000282837"/>
    </source>
</evidence>
<dbReference type="EMBL" id="SACO01000021">
    <property type="protein sequence ID" value="RVU02320.1"/>
    <property type="molecule type" value="Genomic_DNA"/>
</dbReference>
<sequence>MRFMAGRCSGVMCASLSVFRGNPLAKLMKMQLGLAVLIAAGPLGETRALARPLAEQAAPSVLPIARQPLTQRIIPLIGHFAQAQGWQAGLRADRDMQALGQERAARVQSVVDCKPQPACLAQSWLWTSGDIERVAAALRRIGADRARMNALVVRLMRPSRFYEKHVHLSDDAMLEAAWREAAGGINHIISVYALGEAPHYPLIDSLIFNTQDPAYPALLKSHSAVTVAEGLVQDTVLEPSLRYAMGLLAANERAHAVEYWPLSSGLNQPAFAAMAVRGQQAYPYSAILVFGHGPEDPISRTGVLGHLRLRLAAAQLARGQAPVIILSGGRVHPNRTGFNEAVEMRRELIELYGISPARIVIEPHARHTTTNLRNCARLLLAPPFVQGKPALIVTDPSTHDYIGGGVLAERNLKELGYEPGRISAGPDALSLRFVPDGKSFHVDPLEPLDP</sequence>
<dbReference type="OrthoDB" id="1092058at2"/>
<dbReference type="PANTHER" id="PTHR30336:SF20">
    <property type="entry name" value="DUF218 DOMAIN-CONTAINING PROTEIN"/>
    <property type="match status" value="1"/>
</dbReference>
<dbReference type="InterPro" id="IPR051599">
    <property type="entry name" value="Cell_Envelope_Assoc"/>
</dbReference>
<organism evidence="2 3">
    <name type="scientific">Novosphingobium umbonatum</name>
    <dbReference type="NCBI Taxonomy" id="1908524"/>
    <lineage>
        <taxon>Bacteria</taxon>
        <taxon>Pseudomonadati</taxon>
        <taxon>Pseudomonadota</taxon>
        <taxon>Alphaproteobacteria</taxon>
        <taxon>Sphingomonadales</taxon>
        <taxon>Sphingomonadaceae</taxon>
        <taxon>Novosphingobium</taxon>
    </lineage>
</organism>
<dbReference type="InterPro" id="IPR003848">
    <property type="entry name" value="DUF218"/>
</dbReference>
<dbReference type="CDD" id="cd06259">
    <property type="entry name" value="YdcF-like"/>
    <property type="match status" value="1"/>
</dbReference>
<comment type="caution">
    <text evidence="2">The sequence shown here is derived from an EMBL/GenBank/DDBJ whole genome shotgun (WGS) entry which is preliminary data.</text>
</comment>
<feature type="domain" description="DUF218" evidence="1">
    <location>
        <begin position="286"/>
        <end position="397"/>
    </location>
</feature>
<proteinExistence type="predicted"/>
<evidence type="ECO:0000313" key="2">
    <source>
        <dbReference type="EMBL" id="RVU02320.1"/>
    </source>
</evidence>
<dbReference type="AlphaFoldDB" id="A0A3S2UNS3"/>
<protein>
    <submittedName>
        <fullName evidence="2">YdcF family protein</fullName>
    </submittedName>
</protein>
<dbReference type="GO" id="GO:0005886">
    <property type="term" value="C:plasma membrane"/>
    <property type="evidence" value="ECO:0007669"/>
    <property type="project" value="TreeGrafter"/>
</dbReference>
<reference evidence="2 3" key="1">
    <citation type="submission" date="2019-01" db="EMBL/GenBank/DDBJ databases">
        <authorList>
            <person name="Chen W.-M."/>
        </authorList>
    </citation>
    <scope>NUCLEOTIDE SEQUENCE [LARGE SCALE GENOMIC DNA]</scope>
    <source>
        <strain evidence="2 3">FSY-9</strain>
    </source>
</reference>
<dbReference type="Pfam" id="PF02698">
    <property type="entry name" value="DUF218"/>
    <property type="match status" value="1"/>
</dbReference>
<dbReference type="Gene3D" id="3.40.50.620">
    <property type="entry name" value="HUPs"/>
    <property type="match status" value="1"/>
</dbReference>
<dbReference type="Proteomes" id="UP000282837">
    <property type="component" value="Unassembled WGS sequence"/>
</dbReference>